<protein>
    <submittedName>
        <fullName evidence="6">Nucleotide-binding protein</fullName>
    </submittedName>
</protein>
<keyword evidence="1" id="KW-0540">Nuclease</keyword>
<dbReference type="InterPro" id="IPR033411">
    <property type="entry name" value="Ribonuclease_PIN"/>
</dbReference>
<dbReference type="GO" id="GO:0016787">
    <property type="term" value="F:hydrolase activity"/>
    <property type="evidence" value="ECO:0007669"/>
    <property type="project" value="UniProtKB-KW"/>
</dbReference>
<proteinExistence type="predicted"/>
<keyword evidence="2" id="KW-0479">Metal-binding</keyword>
<evidence type="ECO:0000313" key="5">
    <source>
        <dbReference type="EMBL" id="HGQ35880.1"/>
    </source>
</evidence>
<evidence type="ECO:0000313" key="6">
    <source>
        <dbReference type="EMBL" id="HGQ64159.1"/>
    </source>
</evidence>
<dbReference type="Pfam" id="PF17146">
    <property type="entry name" value="PIN_6"/>
    <property type="match status" value="1"/>
</dbReference>
<reference evidence="6" key="1">
    <citation type="journal article" date="2020" name="mSystems">
        <title>Genome- and Community-Level Interaction Insights into Carbon Utilization and Element Cycling Functions of Hydrothermarchaeota in Hydrothermal Sediment.</title>
        <authorList>
            <person name="Zhou Z."/>
            <person name="Liu Y."/>
            <person name="Xu W."/>
            <person name="Pan J."/>
            <person name="Luo Z.H."/>
            <person name="Li M."/>
        </authorList>
    </citation>
    <scope>NUCLEOTIDE SEQUENCE [LARGE SCALE GENOMIC DNA]</scope>
    <source>
        <strain evidence="6">SpSt-637</strain>
        <strain evidence="5">SpSt-667</strain>
    </source>
</reference>
<dbReference type="GO" id="GO:0030490">
    <property type="term" value="P:maturation of SSU-rRNA"/>
    <property type="evidence" value="ECO:0007669"/>
    <property type="project" value="TreeGrafter"/>
</dbReference>
<dbReference type="InterPro" id="IPR039907">
    <property type="entry name" value="NOB1"/>
</dbReference>
<dbReference type="EMBL" id="DTBD01000021">
    <property type="protein sequence ID" value="HGQ64159.1"/>
    <property type="molecule type" value="Genomic_DNA"/>
</dbReference>
<evidence type="ECO:0000256" key="1">
    <source>
        <dbReference type="ARBA" id="ARBA00022722"/>
    </source>
</evidence>
<comment type="caution">
    <text evidence="6">The sequence shown here is derived from an EMBL/GenBank/DDBJ whole genome shotgun (WGS) entry which is preliminary data.</text>
</comment>
<dbReference type="AlphaFoldDB" id="A0A7C4JJX7"/>
<keyword evidence="3" id="KW-0378">Hydrolase</keyword>
<dbReference type="GO" id="GO:0004521">
    <property type="term" value="F:RNA endonuclease activity"/>
    <property type="evidence" value="ECO:0007669"/>
    <property type="project" value="TreeGrafter"/>
</dbReference>
<evidence type="ECO:0000256" key="2">
    <source>
        <dbReference type="ARBA" id="ARBA00022723"/>
    </source>
</evidence>
<dbReference type="GO" id="GO:0030688">
    <property type="term" value="C:preribosome, small subunit precursor"/>
    <property type="evidence" value="ECO:0007669"/>
    <property type="project" value="TreeGrafter"/>
</dbReference>
<evidence type="ECO:0000259" key="4">
    <source>
        <dbReference type="Pfam" id="PF17146"/>
    </source>
</evidence>
<feature type="domain" description="Ribonuclease PIN" evidence="4">
    <location>
        <begin position="24"/>
        <end position="109"/>
    </location>
</feature>
<organism evidence="6">
    <name type="scientific">Ignisphaera aggregans</name>
    <dbReference type="NCBI Taxonomy" id="334771"/>
    <lineage>
        <taxon>Archaea</taxon>
        <taxon>Thermoproteota</taxon>
        <taxon>Thermoprotei</taxon>
        <taxon>Desulfurococcales</taxon>
        <taxon>Desulfurococcaceae</taxon>
        <taxon>Ignisphaera</taxon>
    </lineage>
</organism>
<gene>
    <name evidence="6" type="ORF">ENU08_02815</name>
    <name evidence="5" type="ORF">ENU41_04300</name>
</gene>
<sequence>MSDSRDLQRLNVFRYANSKHIICIFDTAAFLSSLQLHVYVGDIVTTPSVVQEVKDSESASRLEIALSIGRFKVEAPLPEYVEKARDIARNMKLLDKLSQTDIDVLALTLKYRNEGFKPMVFTDDYDIQRILKSLGIDFKPVKNLGIERRFNTSSPTSL</sequence>
<dbReference type="EMBL" id="DTCK01000026">
    <property type="protein sequence ID" value="HGQ35880.1"/>
    <property type="molecule type" value="Genomic_DNA"/>
</dbReference>
<dbReference type="Gene3D" id="3.40.50.1010">
    <property type="entry name" value="5'-nuclease"/>
    <property type="match status" value="1"/>
</dbReference>
<evidence type="ECO:0000256" key="3">
    <source>
        <dbReference type="ARBA" id="ARBA00022801"/>
    </source>
</evidence>
<accession>A0A7C4JJX7</accession>
<dbReference type="PANTHER" id="PTHR12814">
    <property type="entry name" value="RNA-BINDING PROTEIN NOB1"/>
    <property type="match status" value="1"/>
</dbReference>
<dbReference type="CDD" id="cd09876">
    <property type="entry name" value="PIN_Nob1-like"/>
    <property type="match status" value="1"/>
</dbReference>
<dbReference type="PANTHER" id="PTHR12814:SF2">
    <property type="entry name" value="RNA-BINDING PROTEIN NOB1"/>
    <property type="match status" value="1"/>
</dbReference>
<dbReference type="GO" id="GO:0046872">
    <property type="term" value="F:metal ion binding"/>
    <property type="evidence" value="ECO:0007669"/>
    <property type="project" value="UniProtKB-KW"/>
</dbReference>
<name>A0A7C4JJX7_9CREN</name>